<dbReference type="InterPro" id="IPR002477">
    <property type="entry name" value="Peptidoglycan-bd-like"/>
</dbReference>
<dbReference type="SUPFAM" id="SSF47090">
    <property type="entry name" value="PGBD-like"/>
    <property type="match status" value="1"/>
</dbReference>
<feature type="domain" description="Protein kinase" evidence="7">
    <location>
        <begin position="29"/>
        <end position="335"/>
    </location>
</feature>
<reference evidence="8 9" key="1">
    <citation type="submission" date="2019-07" db="EMBL/GenBank/DDBJ databases">
        <title>Whole genome shotgun sequence of Reyranella soli NBRC 108950.</title>
        <authorList>
            <person name="Hosoyama A."/>
            <person name="Uohara A."/>
            <person name="Ohji S."/>
            <person name="Ichikawa N."/>
        </authorList>
    </citation>
    <scope>NUCLEOTIDE SEQUENCE [LARGE SCALE GENOMIC DNA]</scope>
    <source>
        <strain evidence="8 9">NBRC 108950</strain>
    </source>
</reference>
<evidence type="ECO:0000313" key="9">
    <source>
        <dbReference type="Proteomes" id="UP000321058"/>
    </source>
</evidence>
<evidence type="ECO:0000256" key="4">
    <source>
        <dbReference type="ARBA" id="ARBA00022840"/>
    </source>
</evidence>
<feature type="compositionally biased region" description="Low complexity" evidence="6">
    <location>
        <begin position="358"/>
        <end position="376"/>
    </location>
</feature>
<protein>
    <recommendedName>
        <fullName evidence="7">Protein kinase domain-containing protein</fullName>
    </recommendedName>
</protein>
<dbReference type="InterPro" id="IPR008271">
    <property type="entry name" value="Ser/Thr_kinase_AS"/>
</dbReference>
<organism evidence="8 9">
    <name type="scientific">Reyranella soli</name>
    <dbReference type="NCBI Taxonomy" id="1230389"/>
    <lineage>
        <taxon>Bacteria</taxon>
        <taxon>Pseudomonadati</taxon>
        <taxon>Pseudomonadota</taxon>
        <taxon>Alphaproteobacteria</taxon>
        <taxon>Hyphomicrobiales</taxon>
        <taxon>Reyranellaceae</taxon>
        <taxon>Reyranella</taxon>
    </lineage>
</organism>
<dbReference type="Pfam" id="PF00069">
    <property type="entry name" value="Pkinase"/>
    <property type="match status" value="1"/>
</dbReference>
<dbReference type="InterPro" id="IPR036365">
    <property type="entry name" value="PGBD-like_sf"/>
</dbReference>
<feature type="region of interest" description="Disordered" evidence="6">
    <location>
        <begin position="442"/>
        <end position="465"/>
    </location>
</feature>
<comment type="caution">
    <text evidence="8">The sequence shown here is derived from an EMBL/GenBank/DDBJ whole genome shotgun (WGS) entry which is preliminary data.</text>
</comment>
<dbReference type="AlphaFoldDB" id="A0A512N2P7"/>
<dbReference type="SMART" id="SM00220">
    <property type="entry name" value="S_TKc"/>
    <property type="match status" value="1"/>
</dbReference>
<feature type="compositionally biased region" description="Polar residues" evidence="6">
    <location>
        <begin position="563"/>
        <end position="579"/>
    </location>
</feature>
<dbReference type="GO" id="GO:0004674">
    <property type="term" value="F:protein serine/threonine kinase activity"/>
    <property type="evidence" value="ECO:0007669"/>
    <property type="project" value="TreeGrafter"/>
</dbReference>
<accession>A0A512N2P7</accession>
<dbReference type="GO" id="GO:0005524">
    <property type="term" value="F:ATP binding"/>
    <property type="evidence" value="ECO:0007669"/>
    <property type="project" value="UniProtKB-UniRule"/>
</dbReference>
<dbReference type="CDD" id="cd14014">
    <property type="entry name" value="STKc_PknB_like"/>
    <property type="match status" value="1"/>
</dbReference>
<dbReference type="Pfam" id="PF01471">
    <property type="entry name" value="PG_binding_1"/>
    <property type="match status" value="1"/>
</dbReference>
<keyword evidence="1" id="KW-0808">Transferase</keyword>
<dbReference type="InterPro" id="IPR011009">
    <property type="entry name" value="Kinase-like_dom_sf"/>
</dbReference>
<evidence type="ECO:0000259" key="7">
    <source>
        <dbReference type="PROSITE" id="PS50011"/>
    </source>
</evidence>
<dbReference type="PANTHER" id="PTHR43289">
    <property type="entry name" value="MITOGEN-ACTIVATED PROTEIN KINASE KINASE KINASE 20-RELATED"/>
    <property type="match status" value="1"/>
</dbReference>
<feature type="compositionally biased region" description="Polar residues" evidence="6">
    <location>
        <begin position="447"/>
        <end position="459"/>
    </location>
</feature>
<dbReference type="PROSITE" id="PS00108">
    <property type="entry name" value="PROTEIN_KINASE_ST"/>
    <property type="match status" value="1"/>
</dbReference>
<dbReference type="EMBL" id="BKAJ01000004">
    <property type="protein sequence ID" value="GEP53252.1"/>
    <property type="molecule type" value="Genomic_DNA"/>
</dbReference>
<dbReference type="InterPro" id="IPR036366">
    <property type="entry name" value="PGBDSf"/>
</dbReference>
<evidence type="ECO:0000256" key="2">
    <source>
        <dbReference type="ARBA" id="ARBA00022741"/>
    </source>
</evidence>
<dbReference type="RefSeq" id="WP_170302792.1">
    <property type="nucleotide sequence ID" value="NZ_BKAJ01000004.1"/>
</dbReference>
<keyword evidence="9" id="KW-1185">Reference proteome</keyword>
<feature type="binding site" evidence="5">
    <location>
        <position position="58"/>
    </location>
    <ligand>
        <name>ATP</name>
        <dbReference type="ChEBI" id="CHEBI:30616"/>
    </ligand>
</feature>
<evidence type="ECO:0000256" key="1">
    <source>
        <dbReference type="ARBA" id="ARBA00022679"/>
    </source>
</evidence>
<evidence type="ECO:0000256" key="5">
    <source>
        <dbReference type="PROSITE-ProRule" id="PRU10141"/>
    </source>
</evidence>
<dbReference type="Gene3D" id="3.30.200.20">
    <property type="entry name" value="Phosphorylase Kinase, domain 1"/>
    <property type="match status" value="1"/>
</dbReference>
<dbReference type="Gene3D" id="1.10.510.10">
    <property type="entry name" value="Transferase(Phosphotransferase) domain 1"/>
    <property type="match status" value="1"/>
</dbReference>
<dbReference type="Proteomes" id="UP000321058">
    <property type="component" value="Unassembled WGS sequence"/>
</dbReference>
<feature type="region of interest" description="Disordered" evidence="6">
    <location>
        <begin position="358"/>
        <end position="377"/>
    </location>
</feature>
<dbReference type="InterPro" id="IPR000719">
    <property type="entry name" value="Prot_kinase_dom"/>
</dbReference>
<dbReference type="SUPFAM" id="SSF56112">
    <property type="entry name" value="Protein kinase-like (PK-like)"/>
    <property type="match status" value="1"/>
</dbReference>
<sequence>MSAAASSPAEAPPQIDYVALPAGATVGRYQVVSILGHGGFGITYLARDTQLGRDVAIKEYLPAALAVRQDGGSVLPRSAEVADDFGWGRSRFIEEGRTLASMHDAPSIVKVFDFLEANGTAYIVMELLRGRTLEDRVKAEGSFSPAGLQAMLEPLLAGLQKIHDAGFLHRDIKPSNIMLDTDGRPTLIDFGAARAAMADRTRTMTAIFTPGYAAPEQFTSSAKQGLWTDIYGFSATLHYAITGQPPPSAFDRLMADTYEPLAGLWPRGFDIRLLRGIDAGLALAVEQRPSSIAAWRAQLHYEAADRATTLVMAPASRAASHRSTAHQYTARRGWLAIGVGIVLAGLAGAYVTFAPAPTPQGQPATTTAADATQPSPEADEAALNLSTTDRRRIQLALTAQGFDTRGTDGTFGPRSREMIAAWQQAHKHPATGYLTAAENQALRDASPPSSRQPAEQSAAPSVGSGLFVGSLSGSATGGGGAPPAPMDADLRLAGHQLVGRIVHPACGSLPVSLAVDPAGTVSGSLRLPEAAGCATNAASASGRLAGSTLTLDLRGADVRFRGTLSSQAERRPANTSSPPGQRIDVP</sequence>
<proteinExistence type="predicted"/>
<feature type="region of interest" description="Disordered" evidence="6">
    <location>
        <begin position="562"/>
        <end position="586"/>
    </location>
</feature>
<dbReference type="InterPro" id="IPR017441">
    <property type="entry name" value="Protein_kinase_ATP_BS"/>
</dbReference>
<keyword evidence="4 5" id="KW-0067">ATP-binding</keyword>
<evidence type="ECO:0000313" key="8">
    <source>
        <dbReference type="EMBL" id="GEP53252.1"/>
    </source>
</evidence>
<keyword evidence="3" id="KW-0418">Kinase</keyword>
<dbReference type="Gene3D" id="1.10.101.10">
    <property type="entry name" value="PGBD-like superfamily/PGBD"/>
    <property type="match status" value="1"/>
</dbReference>
<dbReference type="PROSITE" id="PS50011">
    <property type="entry name" value="PROTEIN_KINASE_DOM"/>
    <property type="match status" value="1"/>
</dbReference>
<dbReference type="PROSITE" id="PS00107">
    <property type="entry name" value="PROTEIN_KINASE_ATP"/>
    <property type="match status" value="1"/>
</dbReference>
<evidence type="ECO:0000256" key="3">
    <source>
        <dbReference type="ARBA" id="ARBA00022777"/>
    </source>
</evidence>
<gene>
    <name evidence="8" type="ORF">RSO01_04180</name>
</gene>
<keyword evidence="2 5" id="KW-0547">Nucleotide-binding</keyword>
<dbReference type="PANTHER" id="PTHR43289:SF34">
    <property type="entry name" value="SERINE_THREONINE-PROTEIN KINASE YBDM-RELATED"/>
    <property type="match status" value="1"/>
</dbReference>
<evidence type="ECO:0000256" key="6">
    <source>
        <dbReference type="SAM" id="MobiDB-lite"/>
    </source>
</evidence>
<name>A0A512N2P7_9HYPH</name>